<proteinExistence type="predicted"/>
<reference evidence="2 3" key="1">
    <citation type="journal article" date="2023" name="Hortic Res">
        <title>The complete reference genome for grapevine (Vitis vinifera L.) genetics and breeding.</title>
        <authorList>
            <person name="Shi X."/>
            <person name="Cao S."/>
            <person name="Wang X."/>
            <person name="Huang S."/>
            <person name="Wang Y."/>
            <person name="Liu Z."/>
            <person name="Liu W."/>
            <person name="Leng X."/>
            <person name="Peng Y."/>
            <person name="Wang N."/>
            <person name="Wang Y."/>
            <person name="Ma Z."/>
            <person name="Xu X."/>
            <person name="Zhang F."/>
            <person name="Xue H."/>
            <person name="Zhong H."/>
            <person name="Wang Y."/>
            <person name="Zhang K."/>
            <person name="Velt A."/>
            <person name="Avia K."/>
            <person name="Holtgrawe D."/>
            <person name="Grimplet J."/>
            <person name="Matus J.T."/>
            <person name="Ware D."/>
            <person name="Wu X."/>
            <person name="Wang H."/>
            <person name="Liu C."/>
            <person name="Fang Y."/>
            <person name="Rustenholz C."/>
            <person name="Cheng Z."/>
            <person name="Xiao H."/>
            <person name="Zhou Y."/>
        </authorList>
    </citation>
    <scope>NUCLEOTIDE SEQUENCE [LARGE SCALE GENOMIC DNA]</scope>
    <source>
        <strain evidence="3">cv. Pinot noir / PN40024</strain>
        <tissue evidence="2">Leaf</tissue>
    </source>
</reference>
<dbReference type="EMBL" id="CP126661">
    <property type="protein sequence ID" value="WKA04637.1"/>
    <property type="molecule type" value="Genomic_DNA"/>
</dbReference>
<name>A0ABY9DCE4_VITVI</name>
<organism evidence="2 3">
    <name type="scientific">Vitis vinifera</name>
    <name type="common">Grape</name>
    <dbReference type="NCBI Taxonomy" id="29760"/>
    <lineage>
        <taxon>Eukaryota</taxon>
        <taxon>Viridiplantae</taxon>
        <taxon>Streptophyta</taxon>
        <taxon>Embryophyta</taxon>
        <taxon>Tracheophyta</taxon>
        <taxon>Spermatophyta</taxon>
        <taxon>Magnoliopsida</taxon>
        <taxon>eudicotyledons</taxon>
        <taxon>Gunneridae</taxon>
        <taxon>Pentapetalae</taxon>
        <taxon>rosids</taxon>
        <taxon>Vitales</taxon>
        <taxon>Vitaceae</taxon>
        <taxon>Viteae</taxon>
        <taxon>Vitis</taxon>
    </lineage>
</organism>
<gene>
    <name evidence="2" type="ORF">VitviT2T_022651</name>
</gene>
<dbReference type="Proteomes" id="UP001227230">
    <property type="component" value="Chromosome 14"/>
</dbReference>
<keyword evidence="3" id="KW-1185">Reference proteome</keyword>
<protein>
    <recommendedName>
        <fullName evidence="1">Ycf2 N-terminal domain-containing protein</fullName>
    </recommendedName>
</protein>
<evidence type="ECO:0000259" key="1">
    <source>
        <dbReference type="Pfam" id="PF05695"/>
    </source>
</evidence>
<accession>A0ABY9DCE4</accession>
<evidence type="ECO:0000313" key="2">
    <source>
        <dbReference type="EMBL" id="WKA04637.1"/>
    </source>
</evidence>
<dbReference type="InterPro" id="IPR056777">
    <property type="entry name" value="Ycf2_N"/>
</dbReference>
<feature type="domain" description="Ycf2 N-terminal" evidence="1">
    <location>
        <begin position="2"/>
        <end position="58"/>
    </location>
</feature>
<dbReference type="Pfam" id="PF05695">
    <property type="entry name" value="Ycf2"/>
    <property type="match status" value="1"/>
</dbReference>
<sequence>MKSFHNMDSYLSMIFHYQNNWLIPVKSFHISSLISSFYKINRLWVLNNPHRFYFYCNIAGFLINLPRFMSKWYPVK</sequence>
<evidence type="ECO:0000313" key="3">
    <source>
        <dbReference type="Proteomes" id="UP001227230"/>
    </source>
</evidence>